<reference evidence="1 2" key="1">
    <citation type="submission" date="2020-01" db="EMBL/GenBank/DDBJ databases">
        <title>A novel Bacillus sp. from Pasinler.</title>
        <authorList>
            <person name="Adiguzel A."/>
            <person name="Ay H."/>
            <person name="Baltaci M.O."/>
        </authorList>
    </citation>
    <scope>NUCLEOTIDE SEQUENCE [LARGE SCALE GENOMIC DNA]</scope>
    <source>
        <strain evidence="1 2">P1</strain>
    </source>
</reference>
<evidence type="ECO:0000313" key="1">
    <source>
        <dbReference type="EMBL" id="NCU18803.1"/>
    </source>
</evidence>
<dbReference type="Proteomes" id="UP000743899">
    <property type="component" value="Unassembled WGS sequence"/>
</dbReference>
<name>A0ABX0ACB1_9BACI</name>
<keyword evidence="2" id="KW-1185">Reference proteome</keyword>
<proteinExistence type="predicted"/>
<organism evidence="1 2">
    <name type="scientific">Pallidibacillus pasinlerensis</name>
    <dbReference type="NCBI Taxonomy" id="2703818"/>
    <lineage>
        <taxon>Bacteria</taxon>
        <taxon>Bacillati</taxon>
        <taxon>Bacillota</taxon>
        <taxon>Bacilli</taxon>
        <taxon>Bacillales</taxon>
        <taxon>Bacillaceae</taxon>
        <taxon>Pallidibacillus</taxon>
    </lineage>
</organism>
<comment type="caution">
    <text evidence="1">The sequence shown here is derived from an EMBL/GenBank/DDBJ whole genome shotgun (WGS) entry which is preliminary data.</text>
</comment>
<dbReference type="EMBL" id="JAACYS010000082">
    <property type="protein sequence ID" value="NCU18803.1"/>
    <property type="molecule type" value="Genomic_DNA"/>
</dbReference>
<protein>
    <submittedName>
        <fullName evidence="1">Uncharacterized protein</fullName>
    </submittedName>
</protein>
<gene>
    <name evidence="1" type="ORF">GW534_14045</name>
</gene>
<dbReference type="RefSeq" id="WP_161921631.1">
    <property type="nucleotide sequence ID" value="NZ_JAACYS010000082.1"/>
</dbReference>
<evidence type="ECO:0000313" key="2">
    <source>
        <dbReference type="Proteomes" id="UP000743899"/>
    </source>
</evidence>
<accession>A0ABX0ACB1</accession>
<sequence>MKKLSVRELLENQGIKIPPHLDEIERRWEGIQSLKQEINDANLDDADLAIRNIPGGDHVE</sequence>